<sequence>MINQKTEWLDQAWNYTNRKLNKMKQRIGACFPNASFNGQYDARELECWTNGFWPGLLWLHFHETGDAEARMHAEECEEQLDELLHEFEKLHHDNGFIWSLSSVANYKLTDNPLSRRRALIAASHLAGRFNLKGQFIRAWLFEGSEGLAIIDCMMNLGLLYWASETIGDPRFKHMAMAHSDMAIKQFVRSDGSVYHIVRFDPETGERVEALGGQGYAPESAWSRGTSWAIYGFAIGYRYTEQQRYLDTALAVADYWISQTEIERVPAWDFRAPAEQLHIKDSTAAACAASGLLELAYLLEQQHDPRATHYREHAIMTLQVLFQQYTPEDEQEEALLIRGTASVPAGAEIEVPIIYGDYFFVEALGKLKGKTDIFW</sequence>
<dbReference type="GO" id="GO:0102212">
    <property type="term" value="F:unsaturated chondroitin disaccharide hydrolase activity"/>
    <property type="evidence" value="ECO:0007669"/>
    <property type="project" value="UniProtKB-EC"/>
</dbReference>
<gene>
    <name evidence="4" type="ORF">JOC58_002986</name>
</gene>
<keyword evidence="5" id="KW-1185">Reference proteome</keyword>
<comment type="caution">
    <text evidence="4">The sequence shown here is derived from an EMBL/GenBank/DDBJ whole genome shotgun (WGS) entry which is preliminary data.</text>
</comment>
<reference evidence="4 5" key="1">
    <citation type="submission" date="2023-07" db="EMBL/GenBank/DDBJ databases">
        <title>Genomic Encyclopedia of Type Strains, Phase IV (KMG-IV): sequencing the most valuable type-strain genomes for metagenomic binning, comparative biology and taxonomic classification.</title>
        <authorList>
            <person name="Goeker M."/>
        </authorList>
    </citation>
    <scope>NUCLEOTIDE SEQUENCE [LARGE SCALE GENOMIC DNA]</scope>
    <source>
        <strain evidence="4 5">DSM 22170</strain>
    </source>
</reference>
<evidence type="ECO:0000313" key="5">
    <source>
        <dbReference type="Proteomes" id="UP001185028"/>
    </source>
</evidence>
<dbReference type="SUPFAM" id="SSF48208">
    <property type="entry name" value="Six-hairpin glycosidases"/>
    <property type="match status" value="1"/>
</dbReference>
<dbReference type="PANTHER" id="PTHR36845:SF1">
    <property type="entry name" value="HYDROLASE, PUTATIVE (AFU_ORTHOLOGUE AFUA_7G05090)-RELATED"/>
    <property type="match status" value="1"/>
</dbReference>
<dbReference type="RefSeq" id="WP_188773492.1">
    <property type="nucleotide sequence ID" value="NZ_BMMB01000001.1"/>
</dbReference>
<evidence type="ECO:0000256" key="2">
    <source>
        <dbReference type="ARBA" id="ARBA00038358"/>
    </source>
</evidence>
<dbReference type="Gene3D" id="1.50.10.10">
    <property type="match status" value="1"/>
</dbReference>
<dbReference type="InterPro" id="IPR052369">
    <property type="entry name" value="UG_Glycosaminoglycan_Hydrolase"/>
</dbReference>
<keyword evidence="4" id="KW-0326">Glycosidase</keyword>
<dbReference type="EMBL" id="JAVDQH010000011">
    <property type="protein sequence ID" value="MDR6245088.1"/>
    <property type="molecule type" value="Genomic_DNA"/>
</dbReference>
<proteinExistence type="inferred from homology"/>
<evidence type="ECO:0000313" key="4">
    <source>
        <dbReference type="EMBL" id="MDR6245088.1"/>
    </source>
</evidence>
<evidence type="ECO:0000256" key="1">
    <source>
        <dbReference type="ARBA" id="ARBA00022801"/>
    </source>
</evidence>
<dbReference type="EC" id="3.2.1.180" evidence="4"/>
<keyword evidence="1 4" id="KW-0378">Hydrolase</keyword>
<accession>A0ABU1J0Q6</accession>
<dbReference type="InterPro" id="IPR008928">
    <property type="entry name" value="6-hairpin_glycosidase_sf"/>
</dbReference>
<dbReference type="InterPro" id="IPR012341">
    <property type="entry name" value="6hp_glycosidase-like_sf"/>
</dbReference>
<keyword evidence="3" id="KW-0175">Coiled coil</keyword>
<dbReference type="PANTHER" id="PTHR36845">
    <property type="entry name" value="HYDROLASE, PUTATIVE (AFU_ORTHOLOGUE AFUA_7G05090)-RELATED"/>
    <property type="match status" value="1"/>
</dbReference>
<evidence type="ECO:0000256" key="3">
    <source>
        <dbReference type="SAM" id="Coils"/>
    </source>
</evidence>
<feature type="coiled-coil region" evidence="3">
    <location>
        <begin position="66"/>
        <end position="93"/>
    </location>
</feature>
<organism evidence="4 5">
    <name type="scientific">Paenibacillus hunanensis</name>
    <dbReference type="NCBI Taxonomy" id="539262"/>
    <lineage>
        <taxon>Bacteria</taxon>
        <taxon>Bacillati</taxon>
        <taxon>Bacillota</taxon>
        <taxon>Bacilli</taxon>
        <taxon>Bacillales</taxon>
        <taxon>Paenibacillaceae</taxon>
        <taxon>Paenibacillus</taxon>
    </lineage>
</organism>
<name>A0ABU1J0Q6_9BACL</name>
<protein>
    <submittedName>
        <fullName evidence="4">Unsaturated chondroitin disaccharide hydrolase</fullName>
        <ecNumber evidence="4">3.2.1.180</ecNumber>
    </submittedName>
</protein>
<dbReference type="Proteomes" id="UP001185028">
    <property type="component" value="Unassembled WGS sequence"/>
</dbReference>
<comment type="similarity">
    <text evidence="2">Belongs to the glycosyl hydrolase 88 family.</text>
</comment>